<feature type="transmembrane region" description="Helical" evidence="5">
    <location>
        <begin position="104"/>
        <end position="125"/>
    </location>
</feature>
<organism evidence="7 8">
    <name type="scientific">Clostridium frigoris</name>
    <dbReference type="NCBI Taxonomy" id="205327"/>
    <lineage>
        <taxon>Bacteria</taxon>
        <taxon>Bacillati</taxon>
        <taxon>Bacillota</taxon>
        <taxon>Clostridia</taxon>
        <taxon>Eubacteriales</taxon>
        <taxon>Clostridiaceae</taxon>
        <taxon>Clostridium</taxon>
    </lineage>
</organism>
<name>A0ABS6BUZ2_9CLOT</name>
<evidence type="ECO:0000313" key="8">
    <source>
        <dbReference type="Proteomes" id="UP000776252"/>
    </source>
</evidence>
<evidence type="ECO:0000313" key="7">
    <source>
        <dbReference type="EMBL" id="MBU3160745.1"/>
    </source>
</evidence>
<feature type="transmembrane region" description="Helical" evidence="5">
    <location>
        <begin position="36"/>
        <end position="56"/>
    </location>
</feature>
<keyword evidence="3 5" id="KW-1133">Transmembrane helix</keyword>
<feature type="domain" description="DUF1232" evidence="6">
    <location>
        <begin position="38"/>
        <end position="73"/>
    </location>
</feature>
<evidence type="ECO:0000256" key="1">
    <source>
        <dbReference type="ARBA" id="ARBA00004127"/>
    </source>
</evidence>
<comment type="caution">
    <text evidence="7">The sequence shown here is derived from an EMBL/GenBank/DDBJ whole genome shotgun (WGS) entry which is preliminary data.</text>
</comment>
<accession>A0ABS6BUZ2</accession>
<proteinExistence type="predicted"/>
<evidence type="ECO:0000256" key="4">
    <source>
        <dbReference type="ARBA" id="ARBA00023136"/>
    </source>
</evidence>
<dbReference type="Proteomes" id="UP000776252">
    <property type="component" value="Unassembled WGS sequence"/>
</dbReference>
<reference evidence="7 8" key="1">
    <citation type="submission" date="2021-06" db="EMBL/GenBank/DDBJ databases">
        <title>Clostridia strains as spoilage organisms.</title>
        <authorList>
            <person name="Wambui J."/>
            <person name="Stephan R."/>
            <person name="Stevens M.J.A."/>
        </authorList>
    </citation>
    <scope>NUCLEOTIDE SEQUENCE [LARGE SCALE GENOMIC DNA]</scope>
    <source>
        <strain evidence="7 8">DSM 14204</strain>
    </source>
</reference>
<dbReference type="EMBL" id="JAHLDV010000034">
    <property type="protein sequence ID" value="MBU3160745.1"/>
    <property type="molecule type" value="Genomic_DNA"/>
</dbReference>
<keyword evidence="2 5" id="KW-0812">Transmembrane</keyword>
<gene>
    <name evidence="7" type="ORF">KPL37_13430</name>
</gene>
<dbReference type="Pfam" id="PF06803">
    <property type="entry name" value="DUF1232"/>
    <property type="match status" value="1"/>
</dbReference>
<sequence length="129" mass="14668">MGIFKKIINDFKIKVKNLKKEIGALSLACKRRDVPWYTKLVVVLVVGYALSPIDLIPDFIPVLGYLDDLILVPIGVVFAIRLIPKDIMNECREQSEDIFKEGKPRNWVAGGIIIFICIGIFTYVITRFL</sequence>
<evidence type="ECO:0000256" key="2">
    <source>
        <dbReference type="ARBA" id="ARBA00022692"/>
    </source>
</evidence>
<dbReference type="InterPro" id="IPR010652">
    <property type="entry name" value="DUF1232"/>
</dbReference>
<evidence type="ECO:0000256" key="5">
    <source>
        <dbReference type="SAM" id="Phobius"/>
    </source>
</evidence>
<keyword evidence="8" id="KW-1185">Reference proteome</keyword>
<evidence type="ECO:0000259" key="6">
    <source>
        <dbReference type="Pfam" id="PF06803"/>
    </source>
</evidence>
<evidence type="ECO:0000256" key="3">
    <source>
        <dbReference type="ARBA" id="ARBA00022989"/>
    </source>
</evidence>
<keyword evidence="4 5" id="KW-0472">Membrane</keyword>
<protein>
    <submittedName>
        <fullName evidence="7">DUF1232 domain-containing protein</fullName>
    </submittedName>
</protein>
<feature type="transmembrane region" description="Helical" evidence="5">
    <location>
        <begin position="62"/>
        <end position="83"/>
    </location>
</feature>
<comment type="subcellular location">
    <subcellularLocation>
        <location evidence="1">Endomembrane system</location>
        <topology evidence="1">Multi-pass membrane protein</topology>
    </subcellularLocation>
</comment>